<dbReference type="VEuPathDB" id="FungiDB:I303_01523"/>
<feature type="compositionally biased region" description="Acidic residues" evidence="1">
    <location>
        <begin position="273"/>
        <end position="286"/>
    </location>
</feature>
<gene>
    <name evidence="2" type="ORF">I303_01523</name>
    <name evidence="3" type="ORF">I303_102336</name>
</gene>
<reference evidence="3" key="3">
    <citation type="submission" date="2024-02" db="EMBL/GenBank/DDBJ databases">
        <title>Comparative genomics of Cryptococcus and Kwoniella reveals pathogenesis evolution and contrasting modes of karyotype evolution via chromosome fusion or intercentromeric recombination.</title>
        <authorList>
            <person name="Coelho M.A."/>
            <person name="David-Palma M."/>
            <person name="Shea T."/>
            <person name="Bowers K."/>
            <person name="McGinley-Smith S."/>
            <person name="Mohammad A.W."/>
            <person name="Gnirke A."/>
            <person name="Yurkov A.M."/>
            <person name="Nowrousian M."/>
            <person name="Sun S."/>
            <person name="Cuomo C.A."/>
            <person name="Heitman J."/>
        </authorList>
    </citation>
    <scope>NUCLEOTIDE SEQUENCE</scope>
    <source>
        <strain evidence="3">CBS 10117</strain>
    </source>
</reference>
<reference evidence="2" key="1">
    <citation type="submission" date="2013-07" db="EMBL/GenBank/DDBJ databases">
        <title>The Genome Sequence of Cryptococcus dejecticola CBS10117.</title>
        <authorList>
            <consortium name="The Broad Institute Genome Sequencing Platform"/>
            <person name="Cuomo C."/>
            <person name="Litvintseva A."/>
            <person name="Chen Y."/>
            <person name="Heitman J."/>
            <person name="Sun S."/>
            <person name="Springer D."/>
            <person name="Dromer F."/>
            <person name="Young S.K."/>
            <person name="Zeng Q."/>
            <person name="Gargeya S."/>
            <person name="Fitzgerald M."/>
            <person name="Abouelleil A."/>
            <person name="Alvarado L."/>
            <person name="Berlin A.M."/>
            <person name="Chapman S.B."/>
            <person name="Dewar J."/>
            <person name="Goldberg J."/>
            <person name="Griggs A."/>
            <person name="Gujja S."/>
            <person name="Hansen M."/>
            <person name="Howarth C."/>
            <person name="Imamovic A."/>
            <person name="Larimer J."/>
            <person name="McCowan C."/>
            <person name="Murphy C."/>
            <person name="Pearson M."/>
            <person name="Priest M."/>
            <person name="Roberts A."/>
            <person name="Saif S."/>
            <person name="Shea T."/>
            <person name="Sykes S."/>
            <person name="Wortman J."/>
            <person name="Nusbaum C."/>
            <person name="Birren B."/>
        </authorList>
    </citation>
    <scope>NUCLEOTIDE SEQUENCE [LARGE SCALE GENOMIC DNA]</scope>
    <source>
        <strain evidence="2">CBS 10117</strain>
    </source>
</reference>
<feature type="compositionally biased region" description="Basic and acidic residues" evidence="1">
    <location>
        <begin position="296"/>
        <end position="310"/>
    </location>
</feature>
<dbReference type="EMBL" id="CP144531">
    <property type="protein sequence ID" value="WWC59774.1"/>
    <property type="molecule type" value="Genomic_DNA"/>
</dbReference>
<protein>
    <submittedName>
        <fullName evidence="2">Uncharacterized protein</fullName>
    </submittedName>
</protein>
<dbReference type="GeneID" id="28965222"/>
<dbReference type="RefSeq" id="XP_018265163.1">
    <property type="nucleotide sequence ID" value="XM_018404882.1"/>
</dbReference>
<dbReference type="Proteomes" id="UP000078595">
    <property type="component" value="Chromosome 2"/>
</dbReference>
<evidence type="ECO:0000313" key="3">
    <source>
        <dbReference type="EMBL" id="WWC59774.1"/>
    </source>
</evidence>
<dbReference type="EMBL" id="KI894028">
    <property type="protein sequence ID" value="OBR87321.1"/>
    <property type="molecule type" value="Genomic_DNA"/>
</dbReference>
<dbReference type="AlphaFoldDB" id="A0A1A6AB78"/>
<evidence type="ECO:0000313" key="2">
    <source>
        <dbReference type="EMBL" id="OBR87321.1"/>
    </source>
</evidence>
<name>A0A1A6AB78_9TREE</name>
<evidence type="ECO:0000256" key="1">
    <source>
        <dbReference type="SAM" id="MobiDB-lite"/>
    </source>
</evidence>
<sequence length="468" mass="52628">MRQSSTHIHVPLSTPQSIHVNANASEDMDAHMNAHAIIKANENVKPHADNNNKDEPIDIQHNDTLQPISAANLRSLTSYAPAVQHCCSEKREALGWVRELEIRDVEVLDKLLDVSASASNQIEGCEESMEIIAVEGNGTEYDIVDTHDALVNGIPPPPTVPIPGSEIESRCEPLFPNLERLKIPFILLDELNHLTLSSTYDRNYNHDLAVSEEISVSVSASEQKLRRYSTVFSHLIRAEIIELDLSEEVERDQYWAFDITILTLLEGIIESDAESEQEGEQLEDDHESGSVSSSSVHEEPNSEIPREAHGRIRSYRHRTELRIETVLPQDEPDKGYIPHNLVLPSRISFKRNVVRGGVGQENEVEQGVVGQNEDETEDEVEVETEGGNETEDFNENASLAKLIRDHYDVHLSRAADTPPEILYFVDDPPGVREELGKMVELRIRVGERLLYLEEEGGIIRQDCRVKKS</sequence>
<organism evidence="2">
    <name type="scientific">Kwoniella dejecticola CBS 10117</name>
    <dbReference type="NCBI Taxonomy" id="1296121"/>
    <lineage>
        <taxon>Eukaryota</taxon>
        <taxon>Fungi</taxon>
        <taxon>Dikarya</taxon>
        <taxon>Basidiomycota</taxon>
        <taxon>Agaricomycotina</taxon>
        <taxon>Tremellomycetes</taxon>
        <taxon>Tremellales</taxon>
        <taxon>Cryptococcaceae</taxon>
        <taxon>Kwoniella</taxon>
    </lineage>
</organism>
<dbReference type="OrthoDB" id="2564941at2759"/>
<proteinExistence type="predicted"/>
<feature type="region of interest" description="Disordered" evidence="1">
    <location>
        <begin position="273"/>
        <end position="311"/>
    </location>
</feature>
<reference evidence="3" key="2">
    <citation type="submission" date="2013-07" db="EMBL/GenBank/DDBJ databases">
        <authorList>
            <consortium name="The Broad Institute Genome Sequencing Platform"/>
            <person name="Cuomo C."/>
            <person name="Litvintseva A."/>
            <person name="Chen Y."/>
            <person name="Heitman J."/>
            <person name="Sun S."/>
            <person name="Springer D."/>
            <person name="Dromer F."/>
            <person name="Young S.K."/>
            <person name="Zeng Q."/>
            <person name="Gargeya S."/>
            <person name="Fitzgerald M."/>
            <person name="Abouelleil A."/>
            <person name="Alvarado L."/>
            <person name="Berlin A.M."/>
            <person name="Chapman S.B."/>
            <person name="Dewar J."/>
            <person name="Goldberg J."/>
            <person name="Griggs A."/>
            <person name="Gujja S."/>
            <person name="Hansen M."/>
            <person name="Howarth C."/>
            <person name="Imamovic A."/>
            <person name="Larimer J."/>
            <person name="McCowan C."/>
            <person name="Murphy C."/>
            <person name="Pearson M."/>
            <person name="Priest M."/>
            <person name="Roberts A."/>
            <person name="Saif S."/>
            <person name="Shea T."/>
            <person name="Sykes S."/>
            <person name="Wortman J."/>
            <person name="Nusbaum C."/>
            <person name="Birren B."/>
        </authorList>
    </citation>
    <scope>NUCLEOTIDE SEQUENCE</scope>
    <source>
        <strain evidence="3">CBS 10117</strain>
    </source>
</reference>
<keyword evidence="4" id="KW-1185">Reference proteome</keyword>
<accession>A0A1A6AB78</accession>
<dbReference type="KEGG" id="kdj:28965222"/>
<evidence type="ECO:0000313" key="4">
    <source>
        <dbReference type="Proteomes" id="UP000078595"/>
    </source>
</evidence>